<evidence type="ECO:0000256" key="1">
    <source>
        <dbReference type="SAM" id="MobiDB-lite"/>
    </source>
</evidence>
<dbReference type="Gene3D" id="1.10.510.10">
    <property type="entry name" value="Transferase(Phosphotransferase) domain 1"/>
    <property type="match status" value="2"/>
</dbReference>
<dbReference type="EMBL" id="CDPU01000007">
    <property type="protein sequence ID" value="CEO47516.1"/>
    <property type="molecule type" value="Genomic_DNA"/>
</dbReference>
<dbReference type="Pfam" id="PF00069">
    <property type="entry name" value="Pkinase"/>
    <property type="match status" value="1"/>
</dbReference>
<evidence type="ECO:0000256" key="2">
    <source>
        <dbReference type="SAM" id="Phobius"/>
    </source>
</evidence>
<dbReference type="SUPFAM" id="SSF56112">
    <property type="entry name" value="Protein kinase-like (PK-like)"/>
    <property type="match status" value="1"/>
</dbReference>
<evidence type="ECO:0000259" key="3">
    <source>
        <dbReference type="PROSITE" id="PS50011"/>
    </source>
</evidence>
<dbReference type="GO" id="GO:0004674">
    <property type="term" value="F:protein serine/threonine kinase activity"/>
    <property type="evidence" value="ECO:0007669"/>
    <property type="project" value="TreeGrafter"/>
</dbReference>
<sequence>MFDVQRPSRLTSELIRTSVPSPHSRVSRTKRATTADAPGPQKSSIQVKTKGPASLTQTPPQNNHEFSSHGYIDFDSFNNMDTIKDNGERLFYCDFPLKRRAISPPPQGPGYGINRLIHDIQTALKEARIECSSNLLGGFIPRDRLGEILTPEKVFLIIHTLKCWSEVENKHAMAQDICFGDERGAPRLKIFAVLLLMERAEDIMKFIDDGVCDNCLLLTGWPISCSIHGRHDVLDHYTPDDLEIFIGWLCILSAPYIKIRKDVHSHYILQRGYCLPVKVRTVSSNNTEERITQHGGFSKVHKVQIPSSQYNDELDDRRNRYFALKELTSESGQREAFRAELQFSLYLARQGGEKKHLNRLLASFEQHTRAGQSRYYLLFDWANGDLHEFWKSNEAYRLDPNHEVWMAKQLRELARALEVLHNDRQALKLPQTGRPENRPENDLSDVKHMYGRHGDLKPENILFFENADFGLGRLHSISSRRGEDPRTLARTETYRAPEFDLPGGLVTPAADIWSLGCVFLEYITWYLLGTEAVEVKFCQARLEKGSTMWETNPLFKIEKGENDRDRAILKPGVIQWIHELKENKACSWFLVQMLDLIEHQMLALDAASRTRTTVISKIINDLYLENERLSRQFEKHDTRMKRSHASAPCSSVVDLNRGSHTSSFYSSLPLFVENILQCLPSVFKESPVPDGMVRTRWKCTCGVEFFDDVFDNDIRWTDSGAQKSQKESRINTRQAINQTTQAILSLGHSLSGAVRKFISISGPILPTKNPAPSNSTQSTTTNPSATLGSVSADHLLLCVEKSLNETILIQNELNTIQTDRQLFQFLHSAYFETSILIIFLALPAAYVSRRVTGSIMNTGVAQHHTNGLRPRLSLRLVVLLIFSSLPAALTRGKRAY</sequence>
<feature type="transmembrane region" description="Helical" evidence="2">
    <location>
        <begin position="872"/>
        <end position="889"/>
    </location>
</feature>
<protein>
    <recommendedName>
        <fullName evidence="3">Protein kinase domain-containing protein</fullName>
    </recommendedName>
</protein>
<dbReference type="GO" id="GO:0005524">
    <property type="term" value="F:ATP binding"/>
    <property type="evidence" value="ECO:0007669"/>
    <property type="project" value="InterPro"/>
</dbReference>
<feature type="domain" description="Protein kinase" evidence="3">
    <location>
        <begin position="286"/>
        <end position="624"/>
    </location>
</feature>
<dbReference type="InterPro" id="IPR011009">
    <property type="entry name" value="Kinase-like_dom_sf"/>
</dbReference>
<keyword evidence="2" id="KW-0472">Membrane</keyword>
<feature type="region of interest" description="Disordered" evidence="1">
    <location>
        <begin position="1"/>
        <end position="69"/>
    </location>
</feature>
<feature type="transmembrane region" description="Helical" evidence="2">
    <location>
        <begin position="829"/>
        <end position="847"/>
    </location>
</feature>
<accession>A0A0B7JYF2</accession>
<dbReference type="PANTHER" id="PTHR24359:SF37">
    <property type="entry name" value="PROTEIN KINASE DOMAIN-CONTAINING PROTEIN"/>
    <property type="match status" value="1"/>
</dbReference>
<keyword evidence="2" id="KW-0812">Transmembrane</keyword>
<dbReference type="PANTHER" id="PTHR24359">
    <property type="entry name" value="SERINE/THREONINE-PROTEIN KINASE SBK1"/>
    <property type="match status" value="1"/>
</dbReference>
<reference evidence="4" key="1">
    <citation type="submission" date="2015-01" db="EMBL/GenBank/DDBJ databases">
        <authorList>
            <person name="Durling Mikael"/>
        </authorList>
    </citation>
    <scope>NUCLEOTIDE SEQUENCE</scope>
</reference>
<feature type="compositionally biased region" description="Polar residues" evidence="1">
    <location>
        <begin position="8"/>
        <end position="21"/>
    </location>
</feature>
<name>A0A0B7JYF2_BIOOC</name>
<feature type="compositionally biased region" description="Polar residues" evidence="1">
    <location>
        <begin position="54"/>
        <end position="65"/>
    </location>
</feature>
<dbReference type="PROSITE" id="PS50011">
    <property type="entry name" value="PROTEIN_KINASE_DOM"/>
    <property type="match status" value="1"/>
</dbReference>
<gene>
    <name evidence="4" type="ORF">BN869_000003571_1</name>
</gene>
<dbReference type="CDD" id="cd00180">
    <property type="entry name" value="PKc"/>
    <property type="match status" value="1"/>
</dbReference>
<dbReference type="SMART" id="SM00220">
    <property type="entry name" value="S_TKc"/>
    <property type="match status" value="1"/>
</dbReference>
<keyword evidence="2" id="KW-1133">Transmembrane helix</keyword>
<dbReference type="InterPro" id="IPR000719">
    <property type="entry name" value="Prot_kinase_dom"/>
</dbReference>
<evidence type="ECO:0000313" key="4">
    <source>
        <dbReference type="EMBL" id="CEO47516.1"/>
    </source>
</evidence>
<organism evidence="4">
    <name type="scientific">Bionectria ochroleuca</name>
    <name type="common">Gliocladium roseum</name>
    <dbReference type="NCBI Taxonomy" id="29856"/>
    <lineage>
        <taxon>Eukaryota</taxon>
        <taxon>Fungi</taxon>
        <taxon>Dikarya</taxon>
        <taxon>Ascomycota</taxon>
        <taxon>Pezizomycotina</taxon>
        <taxon>Sordariomycetes</taxon>
        <taxon>Hypocreomycetidae</taxon>
        <taxon>Hypocreales</taxon>
        <taxon>Bionectriaceae</taxon>
        <taxon>Clonostachys</taxon>
    </lineage>
</organism>
<dbReference type="AlphaFoldDB" id="A0A0B7JYF2"/>
<proteinExistence type="predicted"/>